<keyword evidence="4" id="KW-1133">Transmembrane helix</keyword>
<dbReference type="InterPro" id="IPR003594">
    <property type="entry name" value="HATPase_dom"/>
</dbReference>
<dbReference type="SMART" id="SM00388">
    <property type="entry name" value="HisKA"/>
    <property type="match status" value="1"/>
</dbReference>
<reference evidence="6 7" key="1">
    <citation type="submission" date="2020-08" db="EMBL/GenBank/DDBJ databases">
        <title>Complete genome and description of Campylobacter massiliensis Marseille-Q3452 sp. nov.</title>
        <authorList>
            <person name="Antezack A."/>
        </authorList>
    </citation>
    <scope>NUCLEOTIDE SEQUENCE [LARGE SCALE GENOMIC DNA]</scope>
    <source>
        <strain evidence="6 7">Marseille-Q3452</strain>
    </source>
</reference>
<keyword evidence="7" id="KW-1185">Reference proteome</keyword>
<evidence type="ECO:0000259" key="5">
    <source>
        <dbReference type="PROSITE" id="PS50109"/>
    </source>
</evidence>
<dbReference type="Gene3D" id="1.10.287.130">
    <property type="match status" value="1"/>
</dbReference>
<feature type="transmembrane region" description="Helical" evidence="4">
    <location>
        <begin position="20"/>
        <end position="42"/>
    </location>
</feature>
<accession>A0A842JDR4</accession>
<dbReference type="InterPro" id="IPR005467">
    <property type="entry name" value="His_kinase_dom"/>
</dbReference>
<dbReference type="SMART" id="SM00387">
    <property type="entry name" value="HATPase_c"/>
    <property type="match status" value="1"/>
</dbReference>
<evidence type="ECO:0000313" key="6">
    <source>
        <dbReference type="EMBL" id="MBC2883513.1"/>
    </source>
</evidence>
<keyword evidence="3" id="KW-0597">Phosphoprotein</keyword>
<protein>
    <recommendedName>
        <fullName evidence="2">histidine kinase</fullName>
        <ecNumber evidence="2">2.7.13.3</ecNumber>
    </recommendedName>
</protein>
<dbReference type="EMBL" id="JACLZK010000002">
    <property type="protein sequence ID" value="MBC2883513.1"/>
    <property type="molecule type" value="Genomic_DNA"/>
</dbReference>
<feature type="transmembrane region" description="Helical" evidence="4">
    <location>
        <begin position="150"/>
        <end position="169"/>
    </location>
</feature>
<keyword evidence="6" id="KW-0418">Kinase</keyword>
<dbReference type="CDD" id="cd00082">
    <property type="entry name" value="HisKA"/>
    <property type="match status" value="1"/>
</dbReference>
<dbReference type="PANTHER" id="PTHR43547:SF2">
    <property type="entry name" value="HYBRID SIGNAL TRANSDUCTION HISTIDINE KINASE C"/>
    <property type="match status" value="1"/>
</dbReference>
<comment type="caution">
    <text evidence="6">The sequence shown here is derived from an EMBL/GenBank/DDBJ whole genome shotgun (WGS) entry which is preliminary data.</text>
</comment>
<keyword evidence="4" id="KW-0812">Transmembrane</keyword>
<evidence type="ECO:0000313" key="7">
    <source>
        <dbReference type="Proteomes" id="UP000552683"/>
    </source>
</evidence>
<evidence type="ECO:0000256" key="4">
    <source>
        <dbReference type="SAM" id="Phobius"/>
    </source>
</evidence>
<gene>
    <name evidence="6" type="ORF">H7R39_09665</name>
</gene>
<evidence type="ECO:0000256" key="2">
    <source>
        <dbReference type="ARBA" id="ARBA00012438"/>
    </source>
</evidence>
<dbReference type="SUPFAM" id="SSF55874">
    <property type="entry name" value="ATPase domain of HSP90 chaperone/DNA topoisomerase II/histidine kinase"/>
    <property type="match status" value="1"/>
</dbReference>
<evidence type="ECO:0000256" key="1">
    <source>
        <dbReference type="ARBA" id="ARBA00000085"/>
    </source>
</evidence>
<comment type="catalytic activity">
    <reaction evidence="1">
        <text>ATP + protein L-histidine = ADP + protein N-phospho-L-histidine.</text>
        <dbReference type="EC" id="2.7.13.3"/>
    </reaction>
</comment>
<dbReference type="AlphaFoldDB" id="A0A842JDR4"/>
<dbReference type="InterPro" id="IPR003661">
    <property type="entry name" value="HisK_dim/P_dom"/>
</dbReference>
<keyword evidence="6" id="KW-0808">Transferase</keyword>
<keyword evidence="4" id="KW-0472">Membrane</keyword>
<evidence type="ECO:0000256" key="3">
    <source>
        <dbReference type="ARBA" id="ARBA00022553"/>
    </source>
</evidence>
<dbReference type="RefSeq" id="WP_185899026.1">
    <property type="nucleotide sequence ID" value="NZ_JACLZK010000002.1"/>
</dbReference>
<dbReference type="InterPro" id="IPR036890">
    <property type="entry name" value="HATPase_C_sf"/>
</dbReference>
<dbReference type="PANTHER" id="PTHR43547">
    <property type="entry name" value="TWO-COMPONENT HISTIDINE KINASE"/>
    <property type="match status" value="1"/>
</dbReference>
<name>A0A842JDR4_9BACT</name>
<dbReference type="Pfam" id="PF00512">
    <property type="entry name" value="HisKA"/>
    <property type="match status" value="1"/>
</dbReference>
<dbReference type="Pfam" id="PF02518">
    <property type="entry name" value="HATPase_c"/>
    <property type="match status" value="1"/>
</dbReference>
<dbReference type="EC" id="2.7.13.3" evidence="2"/>
<dbReference type="InterPro" id="IPR036097">
    <property type="entry name" value="HisK_dim/P_sf"/>
</dbReference>
<feature type="domain" description="Histidine kinase" evidence="5">
    <location>
        <begin position="189"/>
        <end position="390"/>
    </location>
</feature>
<dbReference type="Gene3D" id="3.30.565.10">
    <property type="entry name" value="Histidine kinase-like ATPase, C-terminal domain"/>
    <property type="match status" value="1"/>
</dbReference>
<dbReference type="PROSITE" id="PS50109">
    <property type="entry name" value="HIS_KIN"/>
    <property type="match status" value="1"/>
</dbReference>
<sequence>MSFLKLVKKAFAPLWDRQILPIFLLYFITSAAFLVFFAQMFYEREKHFILDRDVFIVRDLQHHLQNKLQKNGEIDDDDFDDVEAFAVNLKTGEEIEDDFEPREGMPQRYKDGTSSVVQFYLKNRLGEEEYYVAVKVADPEFAIFTLKLKIIFFSFMILLAILVIAYFIIRLSLRPLYRRIDFLNGFIRDTTHEINTPLSVILMSIEMFETDPKKYLNNIKTASKTISTLYEDLTLVKLSGKEDVAATSFSLSELVRERIGYFGLNLEQKNINLSTQIAEVQLRSSYKKTRKIIDNLLSNAIKYCDENGSVSVNLTPAALAISNSGAGIAKENLPRIFDLYTRFDERNGGFGIGLHIVKTFCKELGFKISCKSGGGLTEFRVGFGGSAVKI</sequence>
<proteinExistence type="predicted"/>
<dbReference type="Proteomes" id="UP000552683">
    <property type="component" value="Unassembled WGS sequence"/>
</dbReference>
<organism evidence="6 7">
    <name type="scientific">Campylobacter massiliensis</name>
    <dbReference type="NCBI Taxonomy" id="2762557"/>
    <lineage>
        <taxon>Bacteria</taxon>
        <taxon>Pseudomonadati</taxon>
        <taxon>Campylobacterota</taxon>
        <taxon>Epsilonproteobacteria</taxon>
        <taxon>Campylobacterales</taxon>
        <taxon>Campylobacteraceae</taxon>
        <taxon>Campylobacter</taxon>
    </lineage>
</organism>
<dbReference type="GO" id="GO:0000155">
    <property type="term" value="F:phosphorelay sensor kinase activity"/>
    <property type="evidence" value="ECO:0007669"/>
    <property type="project" value="InterPro"/>
</dbReference>
<dbReference type="SUPFAM" id="SSF47384">
    <property type="entry name" value="Homodimeric domain of signal transducing histidine kinase"/>
    <property type="match status" value="1"/>
</dbReference>